<dbReference type="RefSeq" id="WP_187246301.1">
    <property type="nucleotide sequence ID" value="NZ_BAAAOK010000040.1"/>
</dbReference>
<protein>
    <submittedName>
        <fullName evidence="1">CU044_5270 family protein</fullName>
    </submittedName>
</protein>
<comment type="caution">
    <text evidence="1">The sequence shown here is derived from an EMBL/GenBank/DDBJ whole genome shotgun (WGS) entry which is preliminary data.</text>
</comment>
<evidence type="ECO:0000313" key="1">
    <source>
        <dbReference type="EMBL" id="MBC6469250.1"/>
    </source>
</evidence>
<proteinExistence type="predicted"/>
<gene>
    <name evidence="1" type="ORF">HKK74_27685</name>
</gene>
<dbReference type="Proteomes" id="UP000805614">
    <property type="component" value="Unassembled WGS sequence"/>
</dbReference>
<sequence length="326" mass="36026">MDEMTFVRELRAEAPTPSEATLRELRKRLTTRSRRPAWLPSLPRTAGRMALAGALAAVVATGVLATRDGGVDSQQPSGPKVVLPADGYVNAAAFLERAARTVEERPVRRPRPGQWIYRALLIPVDEGNEEDSPTHLEKQEEWWRFDSGAMNLLQDGKLTPGPADANNRTPEQFYDYLDSLPTDPQALRERIYRDASSRPASQGPDERAFGEASGIFRDALAVPSKHQAALYRVLASIPGVQVNQQGRDAIGRSAIAVTRTSGEGWLRTELLLEPGTYRYLGIRDVAIRDHEEKMTWNSSFKASAGEVVHAEYALETAVVDRPGERS</sequence>
<evidence type="ECO:0000313" key="2">
    <source>
        <dbReference type="Proteomes" id="UP000805614"/>
    </source>
</evidence>
<dbReference type="InterPro" id="IPR047789">
    <property type="entry name" value="CU044_5270-like"/>
</dbReference>
<dbReference type="NCBIfam" id="NF038083">
    <property type="entry name" value="CU044_5270_fam"/>
    <property type="match status" value="1"/>
</dbReference>
<organism evidence="1 2">
    <name type="scientific">Actinomadura alba</name>
    <dbReference type="NCBI Taxonomy" id="406431"/>
    <lineage>
        <taxon>Bacteria</taxon>
        <taxon>Bacillati</taxon>
        <taxon>Actinomycetota</taxon>
        <taxon>Actinomycetes</taxon>
        <taxon>Streptosporangiales</taxon>
        <taxon>Thermomonosporaceae</taxon>
        <taxon>Actinomadura</taxon>
    </lineage>
</organism>
<dbReference type="EMBL" id="JABVEC010000025">
    <property type="protein sequence ID" value="MBC6469250.1"/>
    <property type="molecule type" value="Genomic_DNA"/>
</dbReference>
<name>A0ABR7LWL9_9ACTN</name>
<reference evidence="1 2" key="1">
    <citation type="submission" date="2020-06" db="EMBL/GenBank/DDBJ databases">
        <title>Actinomadura xiongansis sp. nov., isolated from soil of Baiyangdian.</title>
        <authorList>
            <person name="Zhang X."/>
        </authorList>
    </citation>
    <scope>NUCLEOTIDE SEQUENCE [LARGE SCALE GENOMIC DNA]</scope>
    <source>
        <strain evidence="1 2">HBUM206468</strain>
    </source>
</reference>
<accession>A0ABR7LWL9</accession>
<keyword evidence="2" id="KW-1185">Reference proteome</keyword>